<comment type="caution">
    <text evidence="1">The sequence shown here is derived from an EMBL/GenBank/DDBJ whole genome shotgun (WGS) entry which is preliminary data.</text>
</comment>
<sequence>MLVEKKTWPCIVKLAYKSPDPSKVKEHLYLVGKGVTYDTGGISLKIGGAMRGMSRDKLGACGLAGFVLATALVEEPSIDITCILAFERNSIGPNALLPDE</sequence>
<keyword evidence="2" id="KW-1185">Reference proteome</keyword>
<proteinExistence type="predicted"/>
<feature type="non-terminal residue" evidence="1">
    <location>
        <position position="100"/>
    </location>
</feature>
<protein>
    <submittedName>
        <fullName evidence="1">Uncharacterized protein</fullName>
    </submittedName>
</protein>
<dbReference type="Proteomes" id="UP001150603">
    <property type="component" value="Unassembled WGS sequence"/>
</dbReference>
<reference evidence="1" key="1">
    <citation type="submission" date="2022-07" db="EMBL/GenBank/DDBJ databases">
        <title>Phylogenomic reconstructions and comparative analyses of Kickxellomycotina fungi.</title>
        <authorList>
            <person name="Reynolds N.K."/>
            <person name="Stajich J.E."/>
            <person name="Barry K."/>
            <person name="Grigoriev I.V."/>
            <person name="Crous P."/>
            <person name="Smith M.E."/>
        </authorList>
    </citation>
    <scope>NUCLEOTIDE SEQUENCE</scope>
    <source>
        <strain evidence="1">NRRL 5244</strain>
    </source>
</reference>
<name>A0ACC1J4K6_9FUNG</name>
<gene>
    <name evidence="1" type="ORF">FBU59_004719</name>
</gene>
<dbReference type="EMBL" id="JANBPW010003481">
    <property type="protein sequence ID" value="KAJ1937543.1"/>
    <property type="molecule type" value="Genomic_DNA"/>
</dbReference>
<organism evidence="1 2">
    <name type="scientific">Linderina macrospora</name>
    <dbReference type="NCBI Taxonomy" id="4868"/>
    <lineage>
        <taxon>Eukaryota</taxon>
        <taxon>Fungi</taxon>
        <taxon>Fungi incertae sedis</taxon>
        <taxon>Zoopagomycota</taxon>
        <taxon>Kickxellomycotina</taxon>
        <taxon>Kickxellomycetes</taxon>
        <taxon>Kickxellales</taxon>
        <taxon>Kickxellaceae</taxon>
        <taxon>Linderina</taxon>
    </lineage>
</organism>
<evidence type="ECO:0000313" key="2">
    <source>
        <dbReference type="Proteomes" id="UP001150603"/>
    </source>
</evidence>
<evidence type="ECO:0000313" key="1">
    <source>
        <dbReference type="EMBL" id="KAJ1937543.1"/>
    </source>
</evidence>
<accession>A0ACC1J4K6</accession>